<dbReference type="Proteomes" id="UP000759131">
    <property type="component" value="Unassembled WGS sequence"/>
</dbReference>
<dbReference type="Gene3D" id="3.30.70.3290">
    <property type="match status" value="1"/>
</dbReference>
<dbReference type="EMBL" id="CAJPIZ010000792">
    <property type="protein sequence ID" value="CAG2102295.1"/>
    <property type="molecule type" value="Genomic_DNA"/>
</dbReference>
<keyword evidence="3" id="KW-0276">Fatty acid metabolism</keyword>
<dbReference type="OrthoDB" id="329835at2759"/>
<dbReference type="InterPro" id="IPR016035">
    <property type="entry name" value="Acyl_Trfase/lysoPLipase"/>
</dbReference>
<evidence type="ECO:0000256" key="3">
    <source>
        <dbReference type="ARBA" id="ARBA00022832"/>
    </source>
</evidence>
<dbReference type="Gene3D" id="3.40.50.150">
    <property type="entry name" value="Vaccinia Virus protein VP39"/>
    <property type="match status" value="1"/>
</dbReference>
<keyword evidence="5" id="KW-0560">Oxidoreductase</keyword>
<dbReference type="Gene3D" id="3.40.366.10">
    <property type="entry name" value="Malonyl-Coenzyme A Acyl Carrier Protein, domain 2"/>
    <property type="match status" value="1"/>
</dbReference>
<evidence type="ECO:0000256" key="6">
    <source>
        <dbReference type="ARBA" id="ARBA00023098"/>
    </source>
</evidence>
<dbReference type="UniPathway" id="UPA00094"/>
<keyword evidence="8" id="KW-0511">Multifunctional enzyme</keyword>
<evidence type="ECO:0000256" key="1">
    <source>
        <dbReference type="ARBA" id="ARBA00022450"/>
    </source>
</evidence>
<keyword evidence="11" id="KW-1185">Reference proteome</keyword>
<keyword evidence="4" id="KW-0521">NADP</keyword>
<dbReference type="PANTHER" id="PTHR43775">
    <property type="entry name" value="FATTY ACID SYNTHASE"/>
    <property type="match status" value="1"/>
</dbReference>
<dbReference type="Pfam" id="PF21149">
    <property type="entry name" value="FAS_pseudo-KR"/>
    <property type="match status" value="1"/>
</dbReference>
<proteinExistence type="predicted"/>
<feature type="domain" description="Malonyl-CoA:ACP transacylase (MAT)" evidence="9">
    <location>
        <begin position="615"/>
        <end position="883"/>
    </location>
</feature>
<dbReference type="InterPro" id="IPR029063">
    <property type="entry name" value="SAM-dependent_MTases_sf"/>
</dbReference>
<evidence type="ECO:0000256" key="5">
    <source>
        <dbReference type="ARBA" id="ARBA00023002"/>
    </source>
</evidence>
<dbReference type="InterPro" id="IPR001227">
    <property type="entry name" value="Ac_transferase_dom_sf"/>
</dbReference>
<dbReference type="GO" id="GO:0004312">
    <property type="term" value="F:fatty acid synthase activity"/>
    <property type="evidence" value="ECO:0007669"/>
    <property type="project" value="TreeGrafter"/>
</dbReference>
<dbReference type="InterPro" id="IPR049391">
    <property type="entry name" value="FAS_pseudo-KR"/>
</dbReference>
<keyword evidence="6" id="KW-0443">Lipid metabolism</keyword>
<keyword evidence="2" id="KW-0444">Lipid biosynthesis</keyword>
<dbReference type="SUPFAM" id="SSF50129">
    <property type="entry name" value="GroES-like"/>
    <property type="match status" value="1"/>
</dbReference>
<evidence type="ECO:0000256" key="8">
    <source>
        <dbReference type="ARBA" id="ARBA00023268"/>
    </source>
</evidence>
<dbReference type="GO" id="GO:0016491">
    <property type="term" value="F:oxidoreductase activity"/>
    <property type="evidence" value="ECO:0007669"/>
    <property type="project" value="UniProtKB-KW"/>
</dbReference>
<dbReference type="Pfam" id="PF00698">
    <property type="entry name" value="Acyl_transf_1"/>
    <property type="match status" value="1"/>
</dbReference>
<dbReference type="EMBL" id="OC855367">
    <property type="protein sequence ID" value="CAD7621865.1"/>
    <property type="molecule type" value="Genomic_DNA"/>
</dbReference>
<dbReference type="InterPro" id="IPR011032">
    <property type="entry name" value="GroES-like_sf"/>
</dbReference>
<name>A0A7R9PVY2_9ACAR</name>
<dbReference type="SMART" id="SM00827">
    <property type="entry name" value="PKS_AT"/>
    <property type="match status" value="1"/>
</dbReference>
<dbReference type="InterPro" id="IPR014043">
    <property type="entry name" value="Acyl_transferase_dom"/>
</dbReference>
<dbReference type="Gene3D" id="3.40.50.720">
    <property type="entry name" value="NAD(P)-binding Rossmann-like Domain"/>
    <property type="match status" value="1"/>
</dbReference>
<evidence type="ECO:0000259" key="9">
    <source>
        <dbReference type="SMART" id="SM00827"/>
    </source>
</evidence>
<evidence type="ECO:0000313" key="10">
    <source>
        <dbReference type="EMBL" id="CAD7621865.1"/>
    </source>
</evidence>
<evidence type="ECO:0000256" key="7">
    <source>
        <dbReference type="ARBA" id="ARBA00023160"/>
    </source>
</evidence>
<evidence type="ECO:0000256" key="2">
    <source>
        <dbReference type="ARBA" id="ARBA00022516"/>
    </source>
</evidence>
<dbReference type="PANTHER" id="PTHR43775:SF7">
    <property type="entry name" value="FATTY ACID SYNTHASE"/>
    <property type="match status" value="1"/>
</dbReference>
<dbReference type="GO" id="GO:0006633">
    <property type="term" value="P:fatty acid biosynthetic process"/>
    <property type="evidence" value="ECO:0007669"/>
    <property type="project" value="UniProtKB-UniPathway"/>
</dbReference>
<keyword evidence="1" id="KW-0596">Phosphopantetheine</keyword>
<gene>
    <name evidence="10" type="ORF">OSB1V03_LOCUS2335</name>
</gene>
<evidence type="ECO:0000313" key="11">
    <source>
        <dbReference type="Proteomes" id="UP000759131"/>
    </source>
</evidence>
<dbReference type="InterPro" id="IPR042104">
    <property type="entry name" value="PKS_dehydratase_sf"/>
</dbReference>
<dbReference type="InterPro" id="IPR050091">
    <property type="entry name" value="PKS_NRPS_Biosynth_Enz"/>
</dbReference>
<reference evidence="10" key="1">
    <citation type="submission" date="2020-11" db="EMBL/GenBank/DDBJ databases">
        <authorList>
            <person name="Tran Van P."/>
        </authorList>
    </citation>
    <scope>NUCLEOTIDE SEQUENCE</scope>
</reference>
<evidence type="ECO:0000256" key="4">
    <source>
        <dbReference type="ARBA" id="ARBA00022857"/>
    </source>
</evidence>
<dbReference type="SUPFAM" id="SSF52151">
    <property type="entry name" value="FabD/lysophospholipase-like"/>
    <property type="match status" value="1"/>
</dbReference>
<keyword evidence="7" id="KW-0275">Fatty acid biosynthesis</keyword>
<dbReference type="InterPro" id="IPR016036">
    <property type="entry name" value="Malonyl_transacylase_ACP-bd"/>
</dbReference>
<protein>
    <recommendedName>
        <fullName evidence="9">Malonyl-CoA:ACP transacylase (MAT) domain-containing protein</fullName>
    </recommendedName>
</protein>
<dbReference type="Gene3D" id="3.10.129.110">
    <property type="entry name" value="Polyketide synthase dehydratase"/>
    <property type="match status" value="2"/>
</dbReference>
<dbReference type="SUPFAM" id="SSF55048">
    <property type="entry name" value="Probable ACP-binding domain of malonyl-CoA ACP transacylase"/>
    <property type="match status" value="1"/>
</dbReference>
<organism evidence="10">
    <name type="scientific">Medioppia subpectinata</name>
    <dbReference type="NCBI Taxonomy" id="1979941"/>
    <lineage>
        <taxon>Eukaryota</taxon>
        <taxon>Metazoa</taxon>
        <taxon>Ecdysozoa</taxon>
        <taxon>Arthropoda</taxon>
        <taxon>Chelicerata</taxon>
        <taxon>Arachnida</taxon>
        <taxon>Acari</taxon>
        <taxon>Acariformes</taxon>
        <taxon>Sarcoptiformes</taxon>
        <taxon>Oribatida</taxon>
        <taxon>Brachypylina</taxon>
        <taxon>Oppioidea</taxon>
        <taxon>Oppiidae</taxon>
        <taxon>Medioppia</taxon>
    </lineage>
</organism>
<accession>A0A7R9PVY2</accession>
<dbReference type="AlphaFoldDB" id="A0A7R9PVY2"/>
<sequence>MGRKFWKDIYKELGVLGLDYGPHFQRLKRIQTNDFRDIYGINEWDGNFVTYLDAMLQSMVFSAPFRKLMVPVMIRTIRVDPRVFFENVNRNRNVEQTATDIEQSAVADVGLVVAVGGDTQCCSQWTIRVDPRVFFENVNRNRNVEQKPMETMDSENSIVAEVGKAIAVGGEMAHVSNHVDEETLTEAKILFDKEIARKKERFSVFSADMPFHFNVKSKRLVAHGIEVEDLMAFPIPRRSDGTDLVLDTYQFFPNEDVEAIDTNDKRVVTEYIEVCKAMAAKIKLIGCKDITCDFNYQNISDDVIQEYRTTNNENHVMFRIFDKILTEVVDENKNMKNSKEVMKVLKDIESGAEYDLKKDLINQIQKNEHMIRTLVDIVCENFVTIKEIKVTEINLSTGILAKEVDQIMSLFRIMPYDVDYKLQKLITAKEADNQTDNVWLMANDLGINGIVGLVNSMRLEPGGENFRYIFNMDSNSETNIDFTTKPYSDILANDLVANVIKGGKLGSYRHIKLPKDSDKVLSNEYFLNLGQTRDLAGLQWYDLRSLSPKRKTYDFNGQKVTKNKINIYSTGLSFHDVMLATGRIPSGPEVVFMDCTIGGEFAGRLVETGERVMGMESGRCFATSVYAATHTYAKIPDHWSMNDAERFFCSTTAIEIALFEVMKALDITPDGIIGHSFGEIACAYADGCLSTRDAMVVTYFRGAVTESDHKIPKGLMAVVGLSRNEAIKLCPNGVYVVCNNAKDTVVVSGPIKEMKELIKTLEEKTVFVRQLESSEIPYHSQYLITSAKPMTEAIKKYIPNPRLRSRKWVSTSLMTTDPDDQALKYASAEYFVYNLLNPVQFYDKFKSLPLDAIVLELSPHSVFSKIVTETLENSTHISLIKKYSNDTNLDMFLSALAIIYELDEFCVLENDNVCVVGKVRTPDDEVLLTPNAILERQKLMASTQYSLDRKDIYKELGILGLDYGPHFQRLKRIQTNDFRDIYGINEWDGNFVTYLDAMLQSMAFTVPFRKLMVPVMIRTVRVDPRVLFHALRLNRNLLLKCPNDKIKVSNDLIQESPFLSTAKSRSILDSHNRKFIERYAKYSAEMPFYFDAKCRRLVAHGLEVEGVILLPIPRHPPVADLVLDSYQFLANEDHDAITLVDTQMVNQYLEVGTL</sequence>